<proteinExistence type="predicted"/>
<dbReference type="PATRIC" id="fig|1347342.6.peg.1013"/>
<organism evidence="2 3">
    <name type="scientific">Formosa agariphila (strain DSM 15362 / KCTC 12365 / LMG 23005 / KMM 3901 / M-2Alg 35-1)</name>
    <dbReference type="NCBI Taxonomy" id="1347342"/>
    <lineage>
        <taxon>Bacteria</taxon>
        <taxon>Pseudomonadati</taxon>
        <taxon>Bacteroidota</taxon>
        <taxon>Flavobacteriia</taxon>
        <taxon>Flavobacteriales</taxon>
        <taxon>Flavobacteriaceae</taxon>
        <taxon>Formosa</taxon>
    </lineage>
</organism>
<dbReference type="STRING" id="1347342.BN863_10030"/>
<dbReference type="Proteomes" id="UP000016160">
    <property type="component" value="Chromosome"/>
</dbReference>
<evidence type="ECO:0000256" key="1">
    <source>
        <dbReference type="SAM" id="SignalP"/>
    </source>
</evidence>
<dbReference type="RefSeq" id="WP_148304567.1">
    <property type="nucleotide sequence ID" value="NZ_HG315671.1"/>
</dbReference>
<dbReference type="AlphaFoldDB" id="T2KIS8"/>
<keyword evidence="1" id="KW-0732">Signal</keyword>
<dbReference type="InterPro" id="IPR029058">
    <property type="entry name" value="AB_hydrolase_fold"/>
</dbReference>
<evidence type="ECO:0000313" key="2">
    <source>
        <dbReference type="EMBL" id="CDF78715.1"/>
    </source>
</evidence>
<dbReference type="eggNOG" id="COG1506">
    <property type="taxonomic scope" value="Bacteria"/>
</dbReference>
<dbReference type="SUPFAM" id="SSF53474">
    <property type="entry name" value="alpha/beta-Hydrolases"/>
    <property type="match status" value="1"/>
</dbReference>
<keyword evidence="3" id="KW-1185">Reference proteome</keyword>
<dbReference type="OrthoDB" id="9816001at2"/>
<protein>
    <recommendedName>
        <fullName evidence="4">Alpha/beta hydrolase</fullName>
    </recommendedName>
</protein>
<feature type="signal peptide" evidence="1">
    <location>
        <begin position="1"/>
        <end position="25"/>
    </location>
</feature>
<evidence type="ECO:0000313" key="3">
    <source>
        <dbReference type="Proteomes" id="UP000016160"/>
    </source>
</evidence>
<evidence type="ECO:0008006" key="4">
    <source>
        <dbReference type="Google" id="ProtNLM"/>
    </source>
</evidence>
<dbReference type="Gene3D" id="3.40.50.1820">
    <property type="entry name" value="alpha/beta hydrolase"/>
    <property type="match status" value="1"/>
</dbReference>
<dbReference type="EMBL" id="HG315671">
    <property type="protein sequence ID" value="CDF78715.1"/>
    <property type="molecule type" value="Genomic_DNA"/>
</dbReference>
<dbReference type="HOGENOM" id="CLU_072317_0_0_10"/>
<name>T2KIS8_FORAG</name>
<feature type="chain" id="PRO_5004602735" description="Alpha/beta hydrolase" evidence="1">
    <location>
        <begin position="26"/>
        <end position="277"/>
    </location>
</feature>
<reference evidence="2 3" key="1">
    <citation type="journal article" date="2013" name="Appl. Environ. Microbiol.">
        <title>The genome of the alga-associated marine flavobacterium Formosa agariphila KMM 3901T reveals a broad potential for degradation of algal polysaccharides.</title>
        <authorList>
            <person name="Mann A.J."/>
            <person name="Hahnke R.L."/>
            <person name="Huang S."/>
            <person name="Werner J."/>
            <person name="Xing P."/>
            <person name="Barbeyron T."/>
            <person name="Huettel B."/>
            <person name="Stueber K."/>
            <person name="Reinhardt R."/>
            <person name="Harder J."/>
            <person name="Gloeckner F.O."/>
            <person name="Amann R.I."/>
            <person name="Teeling H."/>
        </authorList>
    </citation>
    <scope>NUCLEOTIDE SEQUENCE [LARGE SCALE GENOMIC DNA]</scope>
    <source>
        <strain evidence="3">DSM 15362 / KCTC 12365 / LMG 23005 / KMM 3901</strain>
    </source>
</reference>
<gene>
    <name evidence="2" type="ORF">BN863_10030</name>
</gene>
<sequence>MKLNPNFYILLFLAYIMCAFNSVQAQTHNVTVTNWKGFERTNFEFEGREAHITNPKKALEGNPWVWRARFPGYHAELDSLLLDKGFHIAYVNTDNMFGSPKAVSVWNSFYNLLISTYALQDKVALHGHSRGGLFIYNWAKANPEKVACIYGDAVVCDFKSWPGGFGTSAGGKKEWERLKNEYEFSSDEAAKAYTNNPIDQLERLVATKVPILHTISLKDEVVPAEENTLVLINNYIRLGGTATVSPCSSGVQKSKGHHYDIDNPELVIDFIIKNSVH</sequence>
<accession>T2KIS8</accession>